<evidence type="ECO:0000313" key="4">
    <source>
        <dbReference type="Proteomes" id="UP001341840"/>
    </source>
</evidence>
<proteinExistence type="predicted"/>
<dbReference type="InterPro" id="IPR032675">
    <property type="entry name" value="LRR_dom_sf"/>
</dbReference>
<dbReference type="Gene3D" id="3.80.10.10">
    <property type="entry name" value="Ribonuclease Inhibitor"/>
    <property type="match status" value="1"/>
</dbReference>
<feature type="region of interest" description="Disordered" evidence="2">
    <location>
        <begin position="1"/>
        <end position="20"/>
    </location>
</feature>
<keyword evidence="1" id="KW-0611">Plant defense</keyword>
<accession>A0ABU6VA88</accession>
<dbReference type="EMBL" id="JASCZI010151156">
    <property type="protein sequence ID" value="MED6170314.1"/>
    <property type="molecule type" value="Genomic_DNA"/>
</dbReference>
<evidence type="ECO:0000256" key="1">
    <source>
        <dbReference type="ARBA" id="ARBA00022821"/>
    </source>
</evidence>
<organism evidence="3 4">
    <name type="scientific">Stylosanthes scabra</name>
    <dbReference type="NCBI Taxonomy" id="79078"/>
    <lineage>
        <taxon>Eukaryota</taxon>
        <taxon>Viridiplantae</taxon>
        <taxon>Streptophyta</taxon>
        <taxon>Embryophyta</taxon>
        <taxon>Tracheophyta</taxon>
        <taxon>Spermatophyta</taxon>
        <taxon>Magnoliopsida</taxon>
        <taxon>eudicotyledons</taxon>
        <taxon>Gunneridae</taxon>
        <taxon>Pentapetalae</taxon>
        <taxon>rosids</taxon>
        <taxon>fabids</taxon>
        <taxon>Fabales</taxon>
        <taxon>Fabaceae</taxon>
        <taxon>Papilionoideae</taxon>
        <taxon>50 kb inversion clade</taxon>
        <taxon>dalbergioids sensu lato</taxon>
        <taxon>Dalbergieae</taxon>
        <taxon>Pterocarpus clade</taxon>
        <taxon>Stylosanthes</taxon>
    </lineage>
</organism>
<dbReference type="PANTHER" id="PTHR36766">
    <property type="entry name" value="PLANT BROAD-SPECTRUM MILDEW RESISTANCE PROTEIN RPW8"/>
    <property type="match status" value="1"/>
</dbReference>
<evidence type="ECO:0000256" key="2">
    <source>
        <dbReference type="SAM" id="MobiDB-lite"/>
    </source>
</evidence>
<dbReference type="PANTHER" id="PTHR36766:SF70">
    <property type="entry name" value="DISEASE RESISTANCE PROTEIN RGA4"/>
    <property type="match status" value="1"/>
</dbReference>
<reference evidence="3 4" key="1">
    <citation type="journal article" date="2023" name="Plants (Basel)">
        <title>Bridging the Gap: Combining Genomics and Transcriptomics Approaches to Understand Stylosanthes scabra, an Orphan Legume from the Brazilian Caatinga.</title>
        <authorList>
            <person name="Ferreira-Neto J.R.C."/>
            <person name="da Silva M.D."/>
            <person name="Binneck E."/>
            <person name="de Melo N.F."/>
            <person name="da Silva R.H."/>
            <person name="de Melo A.L.T.M."/>
            <person name="Pandolfi V."/>
            <person name="Bustamante F.O."/>
            <person name="Brasileiro-Vidal A.C."/>
            <person name="Benko-Iseppon A.M."/>
        </authorList>
    </citation>
    <scope>NUCLEOTIDE SEQUENCE [LARGE SCALE GENOMIC DNA]</scope>
    <source>
        <tissue evidence="3">Leaves</tissue>
    </source>
</reference>
<gene>
    <name evidence="3" type="ORF">PIB30_029696</name>
</gene>
<name>A0ABU6VA88_9FABA</name>
<sequence>MVYRKKAKKRQEQMTRNDKYGDTISHFNVRETKEMVEPHQPVIDVETVQHRGRMTMKTKERTSTVRKERMTLARKDKEIIVRRLQIYRYAYRGDGERLYFKMHDLVHDLAQSISEQEYICLEKQNINDCPRNPHHISSHYIGEKQLKDRAFTRAESLRTWYQLSPNYFSLIPKNHSLRVLGATAGKIQSLGSLTCLRYLELSGFDMKSLPTTICNLYRLEILKLTDLWRPTETLE</sequence>
<dbReference type="Proteomes" id="UP001341840">
    <property type="component" value="Unassembled WGS sequence"/>
</dbReference>
<comment type="caution">
    <text evidence="3">The sequence shown here is derived from an EMBL/GenBank/DDBJ whole genome shotgun (WGS) entry which is preliminary data.</text>
</comment>
<dbReference type="SUPFAM" id="SSF52058">
    <property type="entry name" value="L domain-like"/>
    <property type="match status" value="1"/>
</dbReference>
<feature type="compositionally biased region" description="Basic and acidic residues" evidence="2">
    <location>
        <begin position="10"/>
        <end position="20"/>
    </location>
</feature>
<protein>
    <submittedName>
        <fullName evidence="3">Uncharacterized protein</fullName>
    </submittedName>
</protein>
<evidence type="ECO:0000313" key="3">
    <source>
        <dbReference type="EMBL" id="MED6170314.1"/>
    </source>
</evidence>
<keyword evidence="4" id="KW-1185">Reference proteome</keyword>